<dbReference type="Pfam" id="PF04397">
    <property type="entry name" value="LytTR"/>
    <property type="match status" value="1"/>
</dbReference>
<dbReference type="SMART" id="SM00850">
    <property type="entry name" value="LytTR"/>
    <property type="match status" value="1"/>
</dbReference>
<sequence>MIIKTKQDLSCNDIEVLICYAKINKRVKRLITLIQSFDTRIKCNEENTERYVNVSDIFYIESVDKRTFIYLEKNVLRTDYRLYQLAENLADLGFVQISKSCILNINILESIKPLINSRMEVTLQNGERLYITRKYLDNIKQALQGGTGI</sequence>
<evidence type="ECO:0000313" key="2">
    <source>
        <dbReference type="EMBL" id="PWJ17989.1"/>
    </source>
</evidence>
<organism evidence="2 3">
    <name type="scientific">Faecalicatena orotica</name>
    <dbReference type="NCBI Taxonomy" id="1544"/>
    <lineage>
        <taxon>Bacteria</taxon>
        <taxon>Bacillati</taxon>
        <taxon>Bacillota</taxon>
        <taxon>Clostridia</taxon>
        <taxon>Lachnospirales</taxon>
        <taxon>Lachnospiraceae</taxon>
        <taxon>Faecalicatena</taxon>
    </lineage>
</organism>
<reference evidence="2 3" key="1">
    <citation type="submission" date="2018-05" db="EMBL/GenBank/DDBJ databases">
        <title>The Hungate 1000. A catalogue of reference genomes from the rumen microbiome.</title>
        <authorList>
            <person name="Kelly W."/>
        </authorList>
    </citation>
    <scope>NUCLEOTIDE SEQUENCE [LARGE SCALE GENOMIC DNA]</scope>
    <source>
        <strain evidence="2 3">NLAE-zl-C242</strain>
    </source>
</reference>
<feature type="domain" description="HTH LytTR-type" evidence="1">
    <location>
        <begin position="51"/>
        <end position="145"/>
    </location>
</feature>
<dbReference type="InterPro" id="IPR007492">
    <property type="entry name" value="LytTR_DNA-bd_dom"/>
</dbReference>
<dbReference type="Gene3D" id="2.40.50.1020">
    <property type="entry name" value="LytTr DNA-binding domain"/>
    <property type="match status" value="1"/>
</dbReference>
<name>A0A2Y9CAV1_9FIRM</name>
<evidence type="ECO:0000259" key="1">
    <source>
        <dbReference type="PROSITE" id="PS50930"/>
    </source>
</evidence>
<dbReference type="PANTHER" id="PTHR37299">
    <property type="entry name" value="TRANSCRIPTIONAL REGULATOR-RELATED"/>
    <property type="match status" value="1"/>
</dbReference>
<dbReference type="InterPro" id="IPR046947">
    <property type="entry name" value="LytR-like"/>
</dbReference>
<dbReference type="Proteomes" id="UP000245845">
    <property type="component" value="Unassembled WGS sequence"/>
</dbReference>
<dbReference type="EMBL" id="QGDL01000026">
    <property type="protein sequence ID" value="PWJ17989.1"/>
    <property type="molecule type" value="Genomic_DNA"/>
</dbReference>
<accession>A0A2Y9CAV1</accession>
<proteinExistence type="predicted"/>
<keyword evidence="3" id="KW-1185">Reference proteome</keyword>
<dbReference type="AlphaFoldDB" id="A0A2Y9CAV1"/>
<evidence type="ECO:0000313" key="3">
    <source>
        <dbReference type="Proteomes" id="UP000245845"/>
    </source>
</evidence>
<comment type="caution">
    <text evidence="2">The sequence shown here is derived from an EMBL/GenBank/DDBJ whole genome shotgun (WGS) entry which is preliminary data.</text>
</comment>
<protein>
    <submittedName>
        <fullName evidence="2">LytTR family transcriptional regulator</fullName>
    </submittedName>
</protein>
<dbReference type="GO" id="GO:0003677">
    <property type="term" value="F:DNA binding"/>
    <property type="evidence" value="ECO:0007669"/>
    <property type="project" value="InterPro"/>
</dbReference>
<dbReference type="RefSeq" id="WP_109733966.1">
    <property type="nucleotide sequence ID" value="NZ_BAAACK010000027.1"/>
</dbReference>
<dbReference type="OrthoDB" id="9808614at2"/>
<gene>
    <name evidence="2" type="ORF">A8806_1263</name>
</gene>
<dbReference type="PROSITE" id="PS50930">
    <property type="entry name" value="HTH_LYTTR"/>
    <property type="match status" value="1"/>
</dbReference>
<dbReference type="GO" id="GO:0000156">
    <property type="term" value="F:phosphorelay response regulator activity"/>
    <property type="evidence" value="ECO:0007669"/>
    <property type="project" value="InterPro"/>
</dbReference>
<dbReference type="PANTHER" id="PTHR37299:SF4">
    <property type="entry name" value="TRANSCRIPTIONAL REGULATOR"/>
    <property type="match status" value="1"/>
</dbReference>